<reference evidence="3" key="1">
    <citation type="submission" date="2023-01" db="EMBL/GenBank/DDBJ databases">
        <title>Comparative Genomic Analysis of the Clinically-Derived Winkia Strain NY0527 Provides Evidence into the Taxonomic Reassignment of Winkia neuii and Characterizes Their Virulence Traits.</title>
        <authorList>
            <person name="Cai X."/>
            <person name="Peng Y."/>
            <person name="Li M."/>
            <person name="Qiu Y."/>
            <person name="Wang Y."/>
            <person name="Xu L."/>
            <person name="Hou Q."/>
        </authorList>
    </citation>
    <scope>NUCLEOTIDE SEQUENCE</scope>
    <source>
        <strain evidence="3">NY0527</strain>
    </source>
</reference>
<feature type="transmembrane region" description="Helical" evidence="2">
    <location>
        <begin position="109"/>
        <end position="130"/>
    </location>
</feature>
<accession>A0AB38XRX3</accession>
<feature type="compositionally biased region" description="Basic and acidic residues" evidence="1">
    <location>
        <begin position="57"/>
        <end position="69"/>
    </location>
</feature>
<gene>
    <name evidence="3" type="ORF">PIG85_05290</name>
</gene>
<keyword evidence="2" id="KW-0812">Transmembrane</keyword>
<evidence type="ECO:0008006" key="5">
    <source>
        <dbReference type="Google" id="ProtNLM"/>
    </source>
</evidence>
<dbReference type="AlphaFoldDB" id="A0AB38XRX3"/>
<evidence type="ECO:0000256" key="2">
    <source>
        <dbReference type="SAM" id="Phobius"/>
    </source>
</evidence>
<dbReference type="KEGG" id="wne:PIG85_05290"/>
<keyword evidence="2" id="KW-0472">Membrane</keyword>
<dbReference type="Proteomes" id="UP001211044">
    <property type="component" value="Chromosome"/>
</dbReference>
<sequence length="135" mass="14898">MTGKQNLGHGGPEDMSKKELNRRFRDIVEQIDISDAPGMGVQMGKKAPSPGAMAMRGPRDYSLEEERFTPPRPQGKISLSLPVIIFIAMWAMVIITATIFFFMGRTMPAFLGGVLIVIALATPIPLTIALRSRRR</sequence>
<name>A0AB38XRX3_9ACTO</name>
<feature type="region of interest" description="Disordered" evidence="1">
    <location>
        <begin position="37"/>
        <end position="70"/>
    </location>
</feature>
<organism evidence="3 4">
    <name type="scientific">Winkia neuii subsp. anitrata</name>
    <dbReference type="NCBI Taxonomy" id="29318"/>
    <lineage>
        <taxon>Bacteria</taxon>
        <taxon>Bacillati</taxon>
        <taxon>Actinomycetota</taxon>
        <taxon>Actinomycetes</taxon>
        <taxon>Actinomycetales</taxon>
        <taxon>Actinomycetaceae</taxon>
        <taxon>Winkia</taxon>
    </lineage>
</organism>
<proteinExistence type="predicted"/>
<protein>
    <recommendedName>
        <fullName evidence="5">DUF3040 domain-containing protein</fullName>
    </recommendedName>
</protein>
<keyword evidence="2" id="KW-1133">Transmembrane helix</keyword>
<evidence type="ECO:0000313" key="3">
    <source>
        <dbReference type="EMBL" id="WCE47063.1"/>
    </source>
</evidence>
<feature type="transmembrane region" description="Helical" evidence="2">
    <location>
        <begin position="77"/>
        <end position="103"/>
    </location>
</feature>
<dbReference type="EMBL" id="CP116394">
    <property type="protein sequence ID" value="WCE47063.1"/>
    <property type="molecule type" value="Genomic_DNA"/>
</dbReference>
<evidence type="ECO:0000313" key="4">
    <source>
        <dbReference type="Proteomes" id="UP001211044"/>
    </source>
</evidence>
<dbReference type="RefSeq" id="WP_004805333.1">
    <property type="nucleotide sequence ID" value="NZ_CP116394.1"/>
</dbReference>
<evidence type="ECO:0000256" key="1">
    <source>
        <dbReference type="SAM" id="MobiDB-lite"/>
    </source>
</evidence>